<dbReference type="VEuPathDB" id="FungiDB:HpaG809315"/>
<dbReference type="Proteomes" id="UP000011713">
    <property type="component" value="Unassembled WGS sequence"/>
</dbReference>
<reference evidence="2" key="1">
    <citation type="journal article" date="2010" name="Science">
        <title>Signatures of adaptation to obligate biotrophy in the Hyaloperonospora arabidopsidis genome.</title>
        <authorList>
            <person name="Baxter L."/>
            <person name="Tripathy S."/>
            <person name="Ishaque N."/>
            <person name="Boot N."/>
            <person name="Cabral A."/>
            <person name="Kemen E."/>
            <person name="Thines M."/>
            <person name="Ah-Fong A."/>
            <person name="Anderson R."/>
            <person name="Badejoko W."/>
            <person name="Bittner-Eddy P."/>
            <person name="Boore J.L."/>
            <person name="Chibucos M.C."/>
            <person name="Coates M."/>
            <person name="Dehal P."/>
            <person name="Delehaunty K."/>
            <person name="Dong S."/>
            <person name="Downton P."/>
            <person name="Dumas B."/>
            <person name="Fabro G."/>
            <person name="Fronick C."/>
            <person name="Fuerstenberg S.I."/>
            <person name="Fulton L."/>
            <person name="Gaulin E."/>
            <person name="Govers F."/>
            <person name="Hughes L."/>
            <person name="Humphray S."/>
            <person name="Jiang R.H."/>
            <person name="Judelson H."/>
            <person name="Kamoun S."/>
            <person name="Kyung K."/>
            <person name="Meijer H."/>
            <person name="Minx P."/>
            <person name="Morris P."/>
            <person name="Nelson J."/>
            <person name="Phuntumart V."/>
            <person name="Qutob D."/>
            <person name="Rehmany A."/>
            <person name="Rougon-Cardoso A."/>
            <person name="Ryden P."/>
            <person name="Torto-Alalibo T."/>
            <person name="Studholme D."/>
            <person name="Wang Y."/>
            <person name="Win J."/>
            <person name="Wood J."/>
            <person name="Clifton S.W."/>
            <person name="Rogers J."/>
            <person name="Van den Ackerveken G."/>
            <person name="Jones J.D."/>
            <person name="McDowell J.M."/>
            <person name="Beynon J."/>
            <person name="Tyler B.M."/>
        </authorList>
    </citation>
    <scope>NUCLEOTIDE SEQUENCE [LARGE SCALE GENOMIC DNA]</scope>
    <source>
        <strain evidence="2">Emoy2</strain>
    </source>
</reference>
<dbReference type="AlphaFoldDB" id="M4BSC3"/>
<proteinExistence type="predicted"/>
<dbReference type="InParanoid" id="M4BSC3"/>
<evidence type="ECO:0000313" key="2">
    <source>
        <dbReference type="Proteomes" id="UP000011713"/>
    </source>
</evidence>
<dbReference type="EMBL" id="JH598703">
    <property type="status" value="NOT_ANNOTATED_CDS"/>
    <property type="molecule type" value="Genomic_DNA"/>
</dbReference>
<dbReference type="HOGENOM" id="CLU_3000546_0_0_1"/>
<evidence type="ECO:0000313" key="1">
    <source>
        <dbReference type="EnsemblProtists" id="HpaP809315"/>
    </source>
</evidence>
<organism evidence="1 2">
    <name type="scientific">Hyaloperonospora arabidopsidis (strain Emoy2)</name>
    <name type="common">Downy mildew agent</name>
    <name type="synonym">Peronospora arabidopsidis</name>
    <dbReference type="NCBI Taxonomy" id="559515"/>
    <lineage>
        <taxon>Eukaryota</taxon>
        <taxon>Sar</taxon>
        <taxon>Stramenopiles</taxon>
        <taxon>Oomycota</taxon>
        <taxon>Peronosporomycetes</taxon>
        <taxon>Peronosporales</taxon>
        <taxon>Peronosporaceae</taxon>
        <taxon>Hyaloperonospora</taxon>
    </lineage>
</organism>
<protein>
    <submittedName>
        <fullName evidence="1">Uncharacterized protein</fullName>
    </submittedName>
</protein>
<reference evidence="1" key="2">
    <citation type="submission" date="2015-06" db="UniProtKB">
        <authorList>
            <consortium name="EnsemblProtists"/>
        </authorList>
    </citation>
    <scope>IDENTIFICATION</scope>
    <source>
        <strain evidence="1">Emoy2</strain>
    </source>
</reference>
<sequence length="57" mass="6193">MLVHLAGNAYCPNFQCGYCSPALDGNTGSRPVSSKCERFTLFAGDTDYRRIESVESG</sequence>
<name>M4BSC3_HYAAE</name>
<dbReference type="EnsemblProtists" id="HpaT809315">
    <property type="protein sequence ID" value="HpaP809315"/>
    <property type="gene ID" value="HpaG809315"/>
</dbReference>
<accession>M4BSC3</accession>
<keyword evidence="2" id="KW-1185">Reference proteome</keyword>